<feature type="domain" description="Release factor glutamine methyltransferase N-terminal" evidence="7">
    <location>
        <begin position="8"/>
        <end position="76"/>
    </location>
</feature>
<dbReference type="InterPro" id="IPR029063">
    <property type="entry name" value="SAM-dependent_MTases_sf"/>
</dbReference>
<keyword evidence="9" id="KW-1185">Reference proteome</keyword>
<dbReference type="GO" id="GO:0032259">
    <property type="term" value="P:methylation"/>
    <property type="evidence" value="ECO:0007669"/>
    <property type="project" value="UniProtKB-KW"/>
</dbReference>
<dbReference type="NCBIfam" id="TIGR03534">
    <property type="entry name" value="RF_mod_PrmC"/>
    <property type="match status" value="1"/>
</dbReference>
<dbReference type="Gene3D" id="1.10.8.10">
    <property type="entry name" value="DNA helicase RuvA subunit, C-terminal domain"/>
    <property type="match status" value="1"/>
</dbReference>
<keyword evidence="4" id="KW-0949">S-adenosyl-L-methionine</keyword>
<dbReference type="InterPro" id="IPR019874">
    <property type="entry name" value="RF_methyltr_PrmC"/>
</dbReference>
<dbReference type="Pfam" id="PF17827">
    <property type="entry name" value="PrmC_N"/>
    <property type="match status" value="1"/>
</dbReference>
<dbReference type="Gene3D" id="3.40.50.150">
    <property type="entry name" value="Vaccinia Virus protein VP39"/>
    <property type="match status" value="1"/>
</dbReference>
<evidence type="ECO:0000259" key="7">
    <source>
        <dbReference type="Pfam" id="PF17827"/>
    </source>
</evidence>
<dbReference type="Pfam" id="PF05175">
    <property type="entry name" value="MTS"/>
    <property type="match status" value="1"/>
</dbReference>
<gene>
    <name evidence="8" type="ORF">IV56_GL000109</name>
</gene>
<dbReference type="PANTHER" id="PTHR18895">
    <property type="entry name" value="HEMK METHYLTRANSFERASE"/>
    <property type="match status" value="1"/>
</dbReference>
<dbReference type="PANTHER" id="PTHR18895:SF74">
    <property type="entry name" value="MTRF1L RELEASE FACTOR GLUTAMINE METHYLTRANSFERASE"/>
    <property type="match status" value="1"/>
</dbReference>
<dbReference type="EMBL" id="JQCE01000010">
    <property type="protein sequence ID" value="KRO17629.1"/>
    <property type="molecule type" value="Genomic_DNA"/>
</dbReference>
<name>A0A0R2N0V4_9LACO</name>
<reference evidence="8 9" key="1">
    <citation type="journal article" date="2015" name="Genome Announc.">
        <title>Expanding the biotechnology potential of lactobacilli through comparative genomics of 213 strains and associated genera.</title>
        <authorList>
            <person name="Sun Z."/>
            <person name="Harris H.M."/>
            <person name="McCann A."/>
            <person name="Guo C."/>
            <person name="Argimon S."/>
            <person name="Zhang W."/>
            <person name="Yang X."/>
            <person name="Jeffery I.B."/>
            <person name="Cooney J.C."/>
            <person name="Kagawa T.F."/>
            <person name="Liu W."/>
            <person name="Song Y."/>
            <person name="Salvetti E."/>
            <person name="Wrobel A."/>
            <person name="Rasinkangas P."/>
            <person name="Parkhill J."/>
            <person name="Rea M.C."/>
            <person name="O'Sullivan O."/>
            <person name="Ritari J."/>
            <person name="Douillard F.P."/>
            <person name="Paul Ross R."/>
            <person name="Yang R."/>
            <person name="Briner A.E."/>
            <person name="Felis G.E."/>
            <person name="de Vos W.M."/>
            <person name="Barrangou R."/>
            <person name="Klaenhammer T.R."/>
            <person name="Caufield P.W."/>
            <person name="Cui Y."/>
            <person name="Zhang H."/>
            <person name="O'Toole P.W."/>
        </authorList>
    </citation>
    <scope>NUCLEOTIDE SEQUENCE [LARGE SCALE GENOMIC DNA]</scope>
    <source>
        <strain evidence="8 9">DSM 24301</strain>
    </source>
</reference>
<dbReference type="CDD" id="cd02440">
    <property type="entry name" value="AdoMet_MTases"/>
    <property type="match status" value="1"/>
</dbReference>
<evidence type="ECO:0000313" key="9">
    <source>
        <dbReference type="Proteomes" id="UP000050969"/>
    </source>
</evidence>
<sequence length="279" mass="31260">MAINTYQEALDWASLLLAPHQIPIEDAAYVLEVRQNWTPTQRQLHRNDAIDAAVLTQFQADVNRLVQHEPAQYIVGQAPFFGRWFDVSPAVLIPRFETEELVAWVLDDYPTSARGIDVGTGSGVIGLTLLAERPQFEMTLVDVSPAALAVAKRNAAMLEVTPTLRQSDLLTQVPDEPVDFVIANLPYIDRAEMTVMDESTKQFEPELALYAENHGLALFIRLFETVQAYVKPGGHVYLEFGYQQQPALARMIALQLPAALVEFRRDMAGQPRMVKITLD</sequence>
<dbReference type="Proteomes" id="UP000050969">
    <property type="component" value="Unassembled WGS sequence"/>
</dbReference>
<evidence type="ECO:0000256" key="4">
    <source>
        <dbReference type="ARBA" id="ARBA00022691"/>
    </source>
</evidence>
<keyword evidence="2 8" id="KW-0489">Methyltransferase</keyword>
<dbReference type="InterPro" id="IPR004556">
    <property type="entry name" value="HemK-like"/>
</dbReference>
<protein>
    <recommendedName>
        <fullName evidence="1">peptide chain release factor N(5)-glutamine methyltransferase</fullName>
        <ecNumber evidence="1">2.1.1.297</ecNumber>
    </recommendedName>
</protein>
<dbReference type="EC" id="2.1.1.297" evidence="1"/>
<dbReference type="InterPro" id="IPR040758">
    <property type="entry name" value="PrmC_N"/>
</dbReference>
<accession>A0A0R2N0V4</accession>
<dbReference type="PATRIC" id="fig|1293598.4.peg.110"/>
<dbReference type="InterPro" id="IPR007848">
    <property type="entry name" value="Small_mtfrase_dom"/>
</dbReference>
<evidence type="ECO:0000256" key="2">
    <source>
        <dbReference type="ARBA" id="ARBA00022603"/>
    </source>
</evidence>
<evidence type="ECO:0000256" key="3">
    <source>
        <dbReference type="ARBA" id="ARBA00022679"/>
    </source>
</evidence>
<evidence type="ECO:0000313" key="8">
    <source>
        <dbReference type="EMBL" id="KRO17629.1"/>
    </source>
</evidence>
<comment type="catalytic activity">
    <reaction evidence="5">
        <text>L-glutaminyl-[peptide chain release factor] + S-adenosyl-L-methionine = N(5)-methyl-L-glutaminyl-[peptide chain release factor] + S-adenosyl-L-homocysteine + H(+)</text>
        <dbReference type="Rhea" id="RHEA:42896"/>
        <dbReference type="Rhea" id="RHEA-COMP:10271"/>
        <dbReference type="Rhea" id="RHEA-COMP:10272"/>
        <dbReference type="ChEBI" id="CHEBI:15378"/>
        <dbReference type="ChEBI" id="CHEBI:30011"/>
        <dbReference type="ChEBI" id="CHEBI:57856"/>
        <dbReference type="ChEBI" id="CHEBI:59789"/>
        <dbReference type="ChEBI" id="CHEBI:61891"/>
        <dbReference type="EC" id="2.1.1.297"/>
    </reaction>
</comment>
<proteinExistence type="predicted"/>
<dbReference type="InterPro" id="IPR050320">
    <property type="entry name" value="N5-glutamine_MTase"/>
</dbReference>
<evidence type="ECO:0000256" key="5">
    <source>
        <dbReference type="ARBA" id="ARBA00048391"/>
    </source>
</evidence>
<evidence type="ECO:0000256" key="1">
    <source>
        <dbReference type="ARBA" id="ARBA00012771"/>
    </source>
</evidence>
<organism evidence="8 9">
    <name type="scientific">Lacticaseibacillus saniviri JCM 17471 = DSM 24301</name>
    <dbReference type="NCBI Taxonomy" id="1293598"/>
    <lineage>
        <taxon>Bacteria</taxon>
        <taxon>Bacillati</taxon>
        <taxon>Bacillota</taxon>
        <taxon>Bacilli</taxon>
        <taxon>Lactobacillales</taxon>
        <taxon>Lactobacillaceae</taxon>
        <taxon>Lacticaseibacillus</taxon>
    </lineage>
</organism>
<keyword evidence="3" id="KW-0808">Transferase</keyword>
<feature type="domain" description="Methyltransferase small" evidence="6">
    <location>
        <begin position="108"/>
        <end position="192"/>
    </location>
</feature>
<dbReference type="GO" id="GO:0102559">
    <property type="term" value="F:peptide chain release factor N(5)-glutamine methyltransferase activity"/>
    <property type="evidence" value="ECO:0007669"/>
    <property type="project" value="UniProtKB-EC"/>
</dbReference>
<dbReference type="SUPFAM" id="SSF53335">
    <property type="entry name" value="S-adenosyl-L-methionine-dependent methyltransferases"/>
    <property type="match status" value="1"/>
</dbReference>
<evidence type="ECO:0000259" key="6">
    <source>
        <dbReference type="Pfam" id="PF05175"/>
    </source>
</evidence>
<dbReference type="STRING" id="1293598.IV56_GL000109"/>
<dbReference type="NCBIfam" id="TIGR00536">
    <property type="entry name" value="hemK_fam"/>
    <property type="match status" value="1"/>
</dbReference>
<dbReference type="AlphaFoldDB" id="A0A0R2N0V4"/>
<comment type="caution">
    <text evidence="8">The sequence shown here is derived from an EMBL/GenBank/DDBJ whole genome shotgun (WGS) entry which is preliminary data.</text>
</comment>